<dbReference type="Gene3D" id="3.40.640.10">
    <property type="entry name" value="Type I PLP-dependent aspartate aminotransferase-like (Major domain)"/>
    <property type="match status" value="1"/>
</dbReference>
<name>K1K4Q8_9GAMM</name>
<protein>
    <recommendedName>
        <fullName evidence="10">Histidine decarboxylase</fullName>
    </recommendedName>
</protein>
<evidence type="ECO:0000256" key="7">
    <source>
        <dbReference type="RuleBase" id="RU000382"/>
    </source>
</evidence>
<dbReference type="AlphaFoldDB" id="K1K4Q8"/>
<evidence type="ECO:0000256" key="2">
    <source>
        <dbReference type="ARBA" id="ARBA00009533"/>
    </source>
</evidence>
<evidence type="ECO:0000256" key="1">
    <source>
        <dbReference type="ARBA" id="ARBA00001933"/>
    </source>
</evidence>
<dbReference type="SUPFAM" id="SSF53383">
    <property type="entry name" value="PLP-dependent transferases"/>
    <property type="match status" value="1"/>
</dbReference>
<dbReference type="RefSeq" id="WP_005306879.1">
    <property type="nucleotide sequence ID" value="NZ_JBGWWF010000005.1"/>
</dbReference>
<dbReference type="GO" id="GO:0016831">
    <property type="term" value="F:carboxy-lyase activity"/>
    <property type="evidence" value="ECO:0007669"/>
    <property type="project" value="UniProtKB-KW"/>
</dbReference>
<evidence type="ECO:0000313" key="8">
    <source>
        <dbReference type="EMBL" id="EKB26749.1"/>
    </source>
</evidence>
<feature type="modified residue" description="N6-(pyridoxal phosphate)lysine" evidence="6">
    <location>
        <position position="241"/>
    </location>
</feature>
<comment type="caution">
    <text evidence="8">The sequence shown here is derived from an EMBL/GenBank/DDBJ whole genome shotgun (WGS) entry which is preliminary data.</text>
</comment>
<dbReference type="PROSITE" id="PS00392">
    <property type="entry name" value="DDC_GAD_HDC_YDC"/>
    <property type="match status" value="1"/>
</dbReference>
<comment type="cofactor">
    <cofactor evidence="1 6 7">
        <name>pyridoxal 5'-phosphate</name>
        <dbReference type="ChEBI" id="CHEBI:597326"/>
    </cofactor>
</comment>
<dbReference type="InterPro" id="IPR051151">
    <property type="entry name" value="Group_II_Decarboxylase"/>
</dbReference>
<keyword evidence="9" id="KW-1185">Reference proteome</keyword>
<reference evidence="8 9" key="1">
    <citation type="submission" date="2012-06" db="EMBL/GenBank/DDBJ databases">
        <title>The Genome Sequence of Aeromonas hydrophila SSU.</title>
        <authorList>
            <consortium name="The Broad Institute Genome Sequencing Platform"/>
            <person name="Earl A."/>
            <person name="Ward D."/>
            <person name="Feldgarden M."/>
            <person name="Gevers D."/>
            <person name="Chopra A."/>
            <person name="Walker B."/>
            <person name="Young S.K."/>
            <person name="Zeng Q."/>
            <person name="Gargeya S."/>
            <person name="Fitzgerald M."/>
            <person name="Haas B."/>
            <person name="Abouelleil A."/>
            <person name="Alvarado L."/>
            <person name="Arachchi H.M."/>
            <person name="Berlin A.M."/>
            <person name="Chapman S.B."/>
            <person name="Goldberg J."/>
            <person name="Griggs A."/>
            <person name="Gujja S."/>
            <person name="Hansen M."/>
            <person name="Howarth C."/>
            <person name="Imamovic A."/>
            <person name="Larimer J."/>
            <person name="McCowan C."/>
            <person name="Montmayeur A."/>
            <person name="Murphy C."/>
            <person name="Neiman D."/>
            <person name="Pearson M."/>
            <person name="Priest M."/>
            <person name="Roberts A."/>
            <person name="Saif S."/>
            <person name="Shea T."/>
            <person name="Sisk P."/>
            <person name="Sykes S."/>
            <person name="Wortman J."/>
            <person name="Nusbaum C."/>
            <person name="Birren B."/>
        </authorList>
    </citation>
    <scope>NUCLEOTIDE SEQUENCE [LARGE SCALE GENOMIC DNA]</scope>
    <source>
        <strain evidence="8 9">SSU</strain>
    </source>
</reference>
<dbReference type="InterPro" id="IPR002129">
    <property type="entry name" value="PyrdxlP-dep_de-COase"/>
</dbReference>
<evidence type="ECO:0000256" key="5">
    <source>
        <dbReference type="ARBA" id="ARBA00023239"/>
    </source>
</evidence>
<dbReference type="EMBL" id="AGWR01000032">
    <property type="protein sequence ID" value="EKB26749.1"/>
    <property type="molecule type" value="Genomic_DNA"/>
</dbReference>
<dbReference type="Pfam" id="PF00282">
    <property type="entry name" value="Pyridoxal_deC"/>
    <property type="match status" value="1"/>
</dbReference>
<dbReference type="InterPro" id="IPR015421">
    <property type="entry name" value="PyrdxlP-dep_Trfase_major"/>
</dbReference>
<dbReference type="GO" id="GO:0019752">
    <property type="term" value="P:carboxylic acid metabolic process"/>
    <property type="evidence" value="ECO:0007669"/>
    <property type="project" value="InterPro"/>
</dbReference>
<organism evidence="8 9">
    <name type="scientific">Aeromonas dhakensis</name>
    <dbReference type="NCBI Taxonomy" id="196024"/>
    <lineage>
        <taxon>Bacteria</taxon>
        <taxon>Pseudomonadati</taxon>
        <taxon>Pseudomonadota</taxon>
        <taxon>Gammaproteobacteria</taxon>
        <taxon>Aeromonadales</taxon>
        <taxon>Aeromonadaceae</taxon>
        <taxon>Aeromonas</taxon>
    </lineage>
</organism>
<dbReference type="NCBIfam" id="NF002748">
    <property type="entry name" value="PRK02769.1"/>
    <property type="match status" value="1"/>
</dbReference>
<evidence type="ECO:0000256" key="6">
    <source>
        <dbReference type="PIRSR" id="PIRSR602129-50"/>
    </source>
</evidence>
<keyword evidence="4 6" id="KW-0663">Pyridoxal phosphate</keyword>
<sequence length="399" mass="44585">MALATDIIMTLSAEDQHRLEQFWQFCLTHQYFNVGYPEAADFDYFKLHKFLQFSINNCGDWGAPGNYLLNTFEFEREVMHYFSSLFSIPPEQSWGYVTNGGTEGNMFGCYLARELFPEGTLYYSQETHYSVAKIIRLLRIKAKEIPTLPSGEIDCDKLAEQIVDDGERHPIIFANIGTTMKGAVDDIGAIQRRLSAIGIPRQDYYLHADAALSGMILPFVDDAPAFSFADGIDSISVSGHKMMGSPIPCGIVLARRRFVDRIAVEVDYISASDQTISGSRNGFTPLLMWAAIKGRTLAQWRERTGRCLAMAQQLVERLNQQGVPAWRHPHSITVVFPRPSERTWKTHCLATSGEHSHLITLPHHHSLHQLDAVIHDIVQDLGPAAACSDSLPVALACTA</sequence>
<dbReference type="Proteomes" id="UP000005149">
    <property type="component" value="Unassembled WGS sequence"/>
</dbReference>
<keyword evidence="3" id="KW-0210">Decarboxylase</keyword>
<evidence type="ECO:0008006" key="10">
    <source>
        <dbReference type="Google" id="ProtNLM"/>
    </source>
</evidence>
<dbReference type="GO" id="GO:0030170">
    <property type="term" value="F:pyridoxal phosphate binding"/>
    <property type="evidence" value="ECO:0007669"/>
    <property type="project" value="InterPro"/>
</dbReference>
<proteinExistence type="inferred from homology"/>
<evidence type="ECO:0000256" key="4">
    <source>
        <dbReference type="ARBA" id="ARBA00022898"/>
    </source>
</evidence>
<evidence type="ECO:0000256" key="3">
    <source>
        <dbReference type="ARBA" id="ARBA00022793"/>
    </source>
</evidence>
<dbReference type="PANTHER" id="PTHR46101:SF2">
    <property type="entry name" value="SERINE DECARBOXYLASE"/>
    <property type="match status" value="1"/>
</dbReference>
<keyword evidence="5 7" id="KW-0456">Lyase</keyword>
<dbReference type="PATRIC" id="fig|1073377.4.peg.3507"/>
<accession>K1K4Q8</accession>
<gene>
    <name evidence="8" type="ORF">HMPREF1171_03449</name>
</gene>
<dbReference type="InterPro" id="IPR015424">
    <property type="entry name" value="PyrdxlP-dep_Trfase"/>
</dbReference>
<dbReference type="PANTHER" id="PTHR46101">
    <property type="match status" value="1"/>
</dbReference>
<dbReference type="InterPro" id="IPR021115">
    <property type="entry name" value="Pyridoxal-P_BS"/>
</dbReference>
<evidence type="ECO:0000313" key="9">
    <source>
        <dbReference type="Proteomes" id="UP000005149"/>
    </source>
</evidence>
<dbReference type="HOGENOM" id="CLU_028929_0_2_6"/>
<comment type="similarity">
    <text evidence="2 7">Belongs to the group II decarboxylase family.</text>
</comment>